<evidence type="ECO:0000256" key="3">
    <source>
        <dbReference type="ARBA" id="ARBA00023125"/>
    </source>
</evidence>
<dbReference type="AlphaFoldDB" id="E9EIU1"/>
<keyword evidence="4" id="KW-0539">Nucleus</keyword>
<dbReference type="InterPro" id="IPR028386">
    <property type="entry name" value="CENP-C/Mif2/cnp3"/>
</dbReference>
<dbReference type="Pfam" id="PF11699">
    <property type="entry name" value="CENP-C_C"/>
    <property type="match status" value="1"/>
</dbReference>
<comment type="function">
    <text evidence="5">Component of the kinetochore, a multiprotein complex that assembles on centromeric DNA and attaches chromosomes to spindle microtubules, mediating chromosome segregation and sister chromatid segregation during meiosis and mitosis. Component of the inner kinetochore constitutive centromere-associated network (CCAN), which serves as a structural platform for outer kinetochore assembly.</text>
</comment>
<organism evidence="10">
    <name type="scientific">Metarhizium acridum (strain CQMa 102)</name>
    <dbReference type="NCBI Taxonomy" id="655827"/>
    <lineage>
        <taxon>Eukaryota</taxon>
        <taxon>Fungi</taxon>
        <taxon>Dikarya</taxon>
        <taxon>Ascomycota</taxon>
        <taxon>Pezizomycotina</taxon>
        <taxon>Sordariomycetes</taxon>
        <taxon>Hypocreomycetidae</taxon>
        <taxon>Hypocreales</taxon>
        <taxon>Clavicipitaceae</taxon>
        <taxon>Metarhizium</taxon>
    </lineage>
</organism>
<sequence>MDSTTHQVPEYARRVKHTVVPPAEEDVRVTEIQLVIRQGPTSQPDTESKSNGNVEPAAKDEELGAWETNEGTVRGNVVVWQPSHQLYPQSDDTDVELELEDDQIAISASAITTLQIPGTTFSFAKTLHTPYMGAGVVDIPPGGEKRPKNTRTMQIVFFVHYGKVLVTVNDTRFRISTGGIWTVPRGNYYRIENDGEGPARIFFSQAWEPCPRLCDATGPVVWVSWYYAALPVIFES</sequence>
<gene>
    <name evidence="9" type="ORF">MAC_09789</name>
</gene>
<dbReference type="InParanoid" id="E9EIU1"/>
<feature type="compositionally biased region" description="Polar residues" evidence="7">
    <location>
        <begin position="39"/>
        <end position="53"/>
    </location>
</feature>
<dbReference type="InterPro" id="IPR014710">
    <property type="entry name" value="RmlC-like_jellyroll"/>
</dbReference>
<evidence type="ECO:0000256" key="5">
    <source>
        <dbReference type="ARBA" id="ARBA00057947"/>
    </source>
</evidence>
<dbReference type="GO" id="GO:0051315">
    <property type="term" value="P:attachment of mitotic spindle microtubules to kinetochore"/>
    <property type="evidence" value="ECO:0007669"/>
    <property type="project" value="TreeGrafter"/>
</dbReference>
<dbReference type="STRING" id="655827.E9EIU1"/>
<evidence type="ECO:0000256" key="4">
    <source>
        <dbReference type="ARBA" id="ARBA00023242"/>
    </source>
</evidence>
<dbReference type="PANTHER" id="PTHR16684:SF11">
    <property type="entry name" value="CENTROMERE PROTEIN C"/>
    <property type="match status" value="1"/>
</dbReference>
<proteinExistence type="inferred from homology"/>
<evidence type="ECO:0000256" key="6">
    <source>
        <dbReference type="ARBA" id="ARBA00075033"/>
    </source>
</evidence>
<dbReference type="PANTHER" id="PTHR16684">
    <property type="entry name" value="CENTROMERE PROTEIN C"/>
    <property type="match status" value="1"/>
</dbReference>
<keyword evidence="3" id="KW-0238">DNA-binding</keyword>
<feature type="region of interest" description="Disordered" evidence="7">
    <location>
        <begin position="37"/>
        <end position="65"/>
    </location>
</feature>
<dbReference type="GO" id="GO:0051455">
    <property type="term" value="P:spindle attachment to meiosis I kinetochore"/>
    <property type="evidence" value="ECO:0007669"/>
    <property type="project" value="TreeGrafter"/>
</dbReference>
<dbReference type="GO" id="GO:0051382">
    <property type="term" value="P:kinetochore assembly"/>
    <property type="evidence" value="ECO:0007669"/>
    <property type="project" value="InterPro"/>
</dbReference>
<dbReference type="FunFam" id="2.60.120.10:FF:000033">
    <property type="entry name" value="Centromere protein C 1"/>
    <property type="match status" value="1"/>
</dbReference>
<dbReference type="eggNOG" id="ENOG502S47H">
    <property type="taxonomic scope" value="Eukaryota"/>
</dbReference>
<evidence type="ECO:0000256" key="2">
    <source>
        <dbReference type="ARBA" id="ARBA00010291"/>
    </source>
</evidence>
<accession>E9EIU1</accession>
<name>E9EIU1_METAQ</name>
<dbReference type="GO" id="GO:0019237">
    <property type="term" value="F:centromeric DNA binding"/>
    <property type="evidence" value="ECO:0007669"/>
    <property type="project" value="InterPro"/>
</dbReference>
<evidence type="ECO:0000313" key="9">
    <source>
        <dbReference type="EMBL" id="EFY84175.1"/>
    </source>
</evidence>
<feature type="domain" description="Mif2/CENP-C cupin" evidence="8">
    <location>
        <begin position="121"/>
        <end position="205"/>
    </location>
</feature>
<dbReference type="Proteomes" id="UP000002499">
    <property type="component" value="Unassembled WGS sequence"/>
</dbReference>
<dbReference type="KEGG" id="maw:19254100"/>
<dbReference type="SUPFAM" id="SSF51182">
    <property type="entry name" value="RmlC-like cupins"/>
    <property type="match status" value="1"/>
</dbReference>
<reference evidence="9 10" key="1">
    <citation type="journal article" date="2011" name="PLoS Genet.">
        <title>Genome sequencing and comparative transcriptomics of the model entomopathogenic fungi Metarhizium anisopliae and M. acridum.</title>
        <authorList>
            <person name="Gao Q."/>
            <person name="Jin K."/>
            <person name="Ying S.H."/>
            <person name="Zhang Y."/>
            <person name="Xiao G."/>
            <person name="Shang Y."/>
            <person name="Duan Z."/>
            <person name="Hu X."/>
            <person name="Xie X.Q."/>
            <person name="Zhou G."/>
            <person name="Peng G."/>
            <person name="Luo Z."/>
            <person name="Huang W."/>
            <person name="Wang B."/>
            <person name="Fang W."/>
            <person name="Wang S."/>
            <person name="Zhong Y."/>
            <person name="Ma L.J."/>
            <person name="St Leger R.J."/>
            <person name="Zhao G.P."/>
            <person name="Pei Y."/>
            <person name="Feng M.G."/>
            <person name="Xia Y."/>
            <person name="Wang C."/>
        </authorList>
    </citation>
    <scope>NUCLEOTIDE SEQUENCE [LARGE SCALE GENOMIC DNA]</scope>
    <source>
        <strain evidence="9 10">CQMa 102</strain>
    </source>
</reference>
<dbReference type="InterPro" id="IPR011051">
    <property type="entry name" value="RmlC_Cupin_sf"/>
</dbReference>
<protein>
    <recommendedName>
        <fullName evidence="6">CENP-C homolog</fullName>
    </recommendedName>
</protein>
<dbReference type="Gene3D" id="2.60.120.10">
    <property type="entry name" value="Jelly Rolls"/>
    <property type="match status" value="1"/>
</dbReference>
<dbReference type="HOGENOM" id="CLU_1294774_0_0_1"/>
<evidence type="ECO:0000313" key="10">
    <source>
        <dbReference type="Proteomes" id="UP000002499"/>
    </source>
</evidence>
<dbReference type="GeneID" id="19254100"/>
<comment type="similarity">
    <text evidence="2">Belongs to the CENP-C/MIF2 family.</text>
</comment>
<dbReference type="EMBL" id="GL698659">
    <property type="protein sequence ID" value="EFY84175.1"/>
    <property type="molecule type" value="Genomic_DNA"/>
</dbReference>
<evidence type="ECO:0000256" key="1">
    <source>
        <dbReference type="ARBA" id="ARBA00004123"/>
    </source>
</evidence>
<dbReference type="OrthoDB" id="1939643at2759"/>
<dbReference type="GO" id="GO:0000776">
    <property type="term" value="C:kinetochore"/>
    <property type="evidence" value="ECO:0007669"/>
    <property type="project" value="InterPro"/>
</dbReference>
<dbReference type="CDD" id="cd06993">
    <property type="entry name" value="cupin_CENP-C_C"/>
    <property type="match status" value="1"/>
</dbReference>
<evidence type="ECO:0000256" key="7">
    <source>
        <dbReference type="SAM" id="MobiDB-lite"/>
    </source>
</evidence>
<dbReference type="InterPro" id="IPR025974">
    <property type="entry name" value="Mif2/CENP-C_cupin"/>
</dbReference>
<dbReference type="GO" id="GO:0005634">
    <property type="term" value="C:nucleus"/>
    <property type="evidence" value="ECO:0007669"/>
    <property type="project" value="UniProtKB-SubCell"/>
</dbReference>
<evidence type="ECO:0000259" key="8">
    <source>
        <dbReference type="Pfam" id="PF11699"/>
    </source>
</evidence>
<keyword evidence="10" id="KW-1185">Reference proteome</keyword>
<comment type="subcellular location">
    <subcellularLocation>
        <location evidence="1">Nucleus</location>
    </subcellularLocation>
</comment>